<feature type="region of interest" description="Disordered" evidence="1">
    <location>
        <begin position="89"/>
        <end position="112"/>
    </location>
</feature>
<dbReference type="EMBL" id="VSRR010000315">
    <property type="protein sequence ID" value="MPC13908.1"/>
    <property type="molecule type" value="Genomic_DNA"/>
</dbReference>
<dbReference type="OrthoDB" id="8068875at2759"/>
<feature type="domain" description="UBA" evidence="2">
    <location>
        <begin position="1"/>
        <end position="30"/>
    </location>
</feature>
<evidence type="ECO:0000259" key="2">
    <source>
        <dbReference type="PROSITE" id="PS50030"/>
    </source>
</evidence>
<name>A0A5B7CXE3_PORTR</name>
<dbReference type="Gene3D" id="1.10.8.10">
    <property type="entry name" value="DNA helicase RuvA subunit, C-terminal domain"/>
    <property type="match status" value="1"/>
</dbReference>
<gene>
    <name evidence="3" type="primary">HUWE1_2</name>
    <name evidence="3" type="ORF">E2C01_006657</name>
</gene>
<sequence length="126" mass="13399">MDMGFARERCLEAISQTHTLQQATEYLLMNPHLDPSTGVGGGGDMELIEEDQMLQAIAMSLGENVQVSGTGSTSSTNLSLQCSTPKAATVATKEMDDDPLGKDTLGQSETLPSLTDMQDYVLSGKL</sequence>
<dbReference type="AlphaFoldDB" id="A0A5B7CXE3"/>
<dbReference type="SUPFAM" id="SSF46934">
    <property type="entry name" value="UBA-like"/>
    <property type="match status" value="1"/>
</dbReference>
<evidence type="ECO:0000313" key="4">
    <source>
        <dbReference type="Proteomes" id="UP000324222"/>
    </source>
</evidence>
<proteinExistence type="predicted"/>
<keyword evidence="4" id="KW-1185">Reference proteome</keyword>
<comment type="caution">
    <text evidence="3">The sequence shown here is derived from an EMBL/GenBank/DDBJ whole genome shotgun (WGS) entry which is preliminary data.</text>
</comment>
<accession>A0A5B7CXE3</accession>
<dbReference type="InterPro" id="IPR009060">
    <property type="entry name" value="UBA-like_sf"/>
</dbReference>
<dbReference type="PROSITE" id="PS50030">
    <property type="entry name" value="UBA"/>
    <property type="match status" value="1"/>
</dbReference>
<evidence type="ECO:0000256" key="1">
    <source>
        <dbReference type="SAM" id="MobiDB-lite"/>
    </source>
</evidence>
<organism evidence="3 4">
    <name type="scientific">Portunus trituberculatus</name>
    <name type="common">Swimming crab</name>
    <name type="synonym">Neptunus trituberculatus</name>
    <dbReference type="NCBI Taxonomy" id="210409"/>
    <lineage>
        <taxon>Eukaryota</taxon>
        <taxon>Metazoa</taxon>
        <taxon>Ecdysozoa</taxon>
        <taxon>Arthropoda</taxon>
        <taxon>Crustacea</taxon>
        <taxon>Multicrustacea</taxon>
        <taxon>Malacostraca</taxon>
        <taxon>Eumalacostraca</taxon>
        <taxon>Eucarida</taxon>
        <taxon>Decapoda</taxon>
        <taxon>Pleocyemata</taxon>
        <taxon>Brachyura</taxon>
        <taxon>Eubrachyura</taxon>
        <taxon>Portunoidea</taxon>
        <taxon>Portunidae</taxon>
        <taxon>Portuninae</taxon>
        <taxon>Portunus</taxon>
    </lineage>
</organism>
<protein>
    <submittedName>
        <fullName evidence="3">E3 ubiquitin-protein ligase HUWE1</fullName>
    </submittedName>
</protein>
<dbReference type="InterPro" id="IPR015940">
    <property type="entry name" value="UBA"/>
</dbReference>
<evidence type="ECO:0000313" key="3">
    <source>
        <dbReference type="EMBL" id="MPC13908.1"/>
    </source>
</evidence>
<reference evidence="3 4" key="1">
    <citation type="submission" date="2019-05" db="EMBL/GenBank/DDBJ databases">
        <title>Another draft genome of Portunus trituberculatus and its Hox gene families provides insights of decapod evolution.</title>
        <authorList>
            <person name="Jeong J.-H."/>
            <person name="Song I."/>
            <person name="Kim S."/>
            <person name="Choi T."/>
            <person name="Kim D."/>
            <person name="Ryu S."/>
            <person name="Kim W."/>
        </authorList>
    </citation>
    <scope>NUCLEOTIDE SEQUENCE [LARGE SCALE GENOMIC DNA]</scope>
    <source>
        <tissue evidence="3">Muscle</tissue>
    </source>
</reference>
<dbReference type="Proteomes" id="UP000324222">
    <property type="component" value="Unassembled WGS sequence"/>
</dbReference>